<comment type="similarity">
    <text evidence="2">Belongs to the DNA polymerase alpha subunit B family.</text>
</comment>
<dbReference type="Pfam" id="PF04042">
    <property type="entry name" value="DNA_pol_E_B"/>
    <property type="match status" value="1"/>
</dbReference>
<evidence type="ECO:0000256" key="4">
    <source>
        <dbReference type="ARBA" id="ARBA00022705"/>
    </source>
</evidence>
<dbReference type="EMBL" id="SSOP01000005">
    <property type="protein sequence ID" value="KAB5595886.1"/>
    <property type="molecule type" value="Genomic_DNA"/>
</dbReference>
<evidence type="ECO:0000313" key="9">
    <source>
        <dbReference type="Proteomes" id="UP000383932"/>
    </source>
</evidence>
<protein>
    <recommendedName>
        <fullName evidence="3">DNA polymerase alpha subunit B</fullName>
    </recommendedName>
</protein>
<dbReference type="AlphaFoldDB" id="A0A5N5QXH4"/>
<organism evidence="8 9">
    <name type="scientific">Ceratobasidium theobromae</name>
    <dbReference type="NCBI Taxonomy" id="1582974"/>
    <lineage>
        <taxon>Eukaryota</taxon>
        <taxon>Fungi</taxon>
        <taxon>Dikarya</taxon>
        <taxon>Basidiomycota</taxon>
        <taxon>Agaricomycotina</taxon>
        <taxon>Agaricomycetes</taxon>
        <taxon>Cantharellales</taxon>
        <taxon>Ceratobasidiaceae</taxon>
        <taxon>Ceratobasidium</taxon>
    </lineage>
</organism>
<dbReference type="InterPro" id="IPR007185">
    <property type="entry name" value="DNA_pol_a/d/e_bsu"/>
</dbReference>
<feature type="domain" description="DNA polymerase alpha/delta/epsilon subunit B" evidence="6">
    <location>
        <begin position="280"/>
        <end position="501"/>
    </location>
</feature>
<evidence type="ECO:0000259" key="7">
    <source>
        <dbReference type="Pfam" id="PF22062"/>
    </source>
</evidence>
<dbReference type="PANTHER" id="PTHR23061:SF12">
    <property type="entry name" value="DNA POLYMERASE ALPHA SUBUNIT B"/>
    <property type="match status" value="1"/>
</dbReference>
<keyword evidence="4" id="KW-0235">DNA replication</keyword>
<evidence type="ECO:0000259" key="6">
    <source>
        <dbReference type="Pfam" id="PF04042"/>
    </source>
</evidence>
<dbReference type="OrthoDB" id="336885at2759"/>
<accession>A0A5N5QXH4</accession>
<dbReference type="InterPro" id="IPR054300">
    <property type="entry name" value="OB_DPOA2"/>
</dbReference>
<comment type="caution">
    <text evidence="8">The sequence shown here is derived from an EMBL/GenBank/DDBJ whole genome shotgun (WGS) entry which is preliminary data.</text>
</comment>
<feature type="domain" description="DNA polymerase alpha subunit B OB" evidence="7">
    <location>
        <begin position="146"/>
        <end position="260"/>
    </location>
</feature>
<evidence type="ECO:0000256" key="3">
    <source>
        <dbReference type="ARBA" id="ARBA00018596"/>
    </source>
</evidence>
<evidence type="ECO:0000256" key="2">
    <source>
        <dbReference type="ARBA" id="ARBA00007299"/>
    </source>
</evidence>
<evidence type="ECO:0000313" key="8">
    <source>
        <dbReference type="EMBL" id="KAB5595886.1"/>
    </source>
</evidence>
<dbReference type="Gene3D" id="3.60.21.60">
    <property type="match status" value="2"/>
</dbReference>
<dbReference type="GO" id="GO:0003677">
    <property type="term" value="F:DNA binding"/>
    <property type="evidence" value="ECO:0007669"/>
    <property type="project" value="InterPro"/>
</dbReference>
<evidence type="ECO:0000256" key="1">
    <source>
        <dbReference type="ARBA" id="ARBA00004123"/>
    </source>
</evidence>
<dbReference type="PANTHER" id="PTHR23061">
    <property type="entry name" value="DNA POLYMERASE 2 ALPHA 70 KDA SUBUNIT"/>
    <property type="match status" value="1"/>
</dbReference>
<evidence type="ECO:0000256" key="5">
    <source>
        <dbReference type="ARBA" id="ARBA00023242"/>
    </source>
</evidence>
<dbReference type="PIRSF" id="PIRSF018300">
    <property type="entry name" value="DNA_pol_alph_2"/>
    <property type="match status" value="1"/>
</dbReference>
<dbReference type="Proteomes" id="UP000383932">
    <property type="component" value="Unassembled WGS sequence"/>
</dbReference>
<keyword evidence="5" id="KW-0539">Nucleus</keyword>
<dbReference type="GO" id="GO:0006270">
    <property type="term" value="P:DNA replication initiation"/>
    <property type="evidence" value="ECO:0007669"/>
    <property type="project" value="TreeGrafter"/>
</dbReference>
<comment type="subcellular location">
    <subcellularLocation>
        <location evidence="1">Nucleus</location>
    </subcellularLocation>
</comment>
<proteinExistence type="inferred from homology"/>
<dbReference type="Pfam" id="PF22062">
    <property type="entry name" value="OB_DPOA2"/>
    <property type="match status" value="1"/>
</dbReference>
<dbReference type="GO" id="GO:0005658">
    <property type="term" value="C:alpha DNA polymerase:primase complex"/>
    <property type="evidence" value="ECO:0007669"/>
    <property type="project" value="TreeGrafter"/>
</dbReference>
<sequence>MDDDATRLQLKEFFPGIEEEALIKCISMCRMFNLAPDDLRFKWEALIFNTSAKDTPITFFTLDSARDLQQILQREVAKPVQKVVAPKHNAVKKVFRQVPLGGGVAAGSPTATSTRRKQGVVKKEPSALAGPSVNFTPPHNIEAYSFLDDQIDDMAEIVKKHYQLEELGDPNTVTQDEVVVVGRIVNDGDTKLGESSTFLESSRMMGMGVRVPLEFDADVKIRCASMRGTGSTGIGLFPGMIVALKGKNGHGDSFVVSEFLRIPPLFPSIKTDTDSSLKAMVACGPYTCDSDLDYKPFTALIDAVRNERPQLLLLIGPFVDSNHPLVKTGQLDQTPASVFREHISNLLVQLEGDIPELLVIVVPNTRDLISSHVVFPQAAPERDPELGLPRRVHLVPNPSRFSINGFNIGVTSVDVLFHIRKDEFFKYAPELSDERSSQPTDAMAMLCRQILEQRSFYPLFPVPKEVQEDVNLSVVHSKLLKMDEIAPDLLVLPSRLKAFQKVVDSTVIVNPAMAAKSNSAGTAVCLEIVRSPGAAPHCSTKPIKLGT</sequence>
<dbReference type="InterPro" id="IPR016722">
    <property type="entry name" value="DNA_pol_alpha_bsu"/>
</dbReference>
<gene>
    <name evidence="8" type="ORF">CTheo_650</name>
</gene>
<name>A0A5N5QXH4_9AGAM</name>
<reference evidence="8 9" key="1">
    <citation type="journal article" date="2019" name="Fungal Biol. Biotechnol.">
        <title>Draft genome sequence of fastidious pathogen Ceratobasidium theobromae, which causes vascular-streak dieback in Theobroma cacao.</title>
        <authorList>
            <person name="Ali S.S."/>
            <person name="Asman A."/>
            <person name="Shao J."/>
            <person name="Firmansyah A.P."/>
            <person name="Susilo A.W."/>
            <person name="Rosmana A."/>
            <person name="McMahon P."/>
            <person name="Junaid M."/>
            <person name="Guest D."/>
            <person name="Kheng T.Y."/>
            <person name="Meinhardt L.W."/>
            <person name="Bailey B.A."/>
        </authorList>
    </citation>
    <scope>NUCLEOTIDE SEQUENCE [LARGE SCALE GENOMIC DNA]</scope>
    <source>
        <strain evidence="8 9">CT2</strain>
    </source>
</reference>
<keyword evidence="9" id="KW-1185">Reference proteome</keyword>